<dbReference type="Gene3D" id="2.120.10.30">
    <property type="entry name" value="TolB, C-terminal domain"/>
    <property type="match status" value="1"/>
</dbReference>
<dbReference type="SUPFAM" id="SSF57196">
    <property type="entry name" value="EGF/Laminin"/>
    <property type="match status" value="1"/>
</dbReference>
<dbReference type="InterPro" id="IPR011042">
    <property type="entry name" value="6-blade_b-propeller_TolB-like"/>
</dbReference>
<name>A0A6S7IAH6_PARCT</name>
<sequence length="178" mass="18684">YPFGITSFGQFLIWTDWDARTIQQYDRQSFILQPAIRSFRGSSGAFYEIKVVQKPKDIDSHECSKNNGGCSSLCLPKPGGRTCACANGYYLVSKEDTLRLRGLGSGLGSGSGIGSVIGSGLNVTMSGSGQGGSGSGGSGIKPKSGPTLTLISSSNNNITSGEAICVDEETYKYLDNLS</sequence>
<protein>
    <submittedName>
        <fullName evidence="1">Low-density lipo receptor-related 4</fullName>
    </submittedName>
</protein>
<dbReference type="GO" id="GO:0060070">
    <property type="term" value="P:canonical Wnt signaling pathway"/>
    <property type="evidence" value="ECO:0007669"/>
    <property type="project" value="TreeGrafter"/>
</dbReference>
<accession>A0A6S7IAH6</accession>
<keyword evidence="1" id="KW-0675">Receptor</keyword>
<dbReference type="AlphaFoldDB" id="A0A6S7IAH6"/>
<feature type="non-terminal residue" evidence="1">
    <location>
        <position position="1"/>
    </location>
</feature>
<reference evidence="1" key="1">
    <citation type="submission" date="2020-04" db="EMBL/GenBank/DDBJ databases">
        <authorList>
            <person name="Alioto T."/>
            <person name="Alioto T."/>
            <person name="Gomez Garrido J."/>
        </authorList>
    </citation>
    <scope>NUCLEOTIDE SEQUENCE</scope>
    <source>
        <strain evidence="1">A484AB</strain>
    </source>
</reference>
<proteinExistence type="predicted"/>
<dbReference type="EMBL" id="CACRXK020008231">
    <property type="protein sequence ID" value="CAB4014277.1"/>
    <property type="molecule type" value="Genomic_DNA"/>
</dbReference>
<keyword evidence="2" id="KW-1185">Reference proteome</keyword>
<dbReference type="OrthoDB" id="8831087at2759"/>
<dbReference type="GO" id="GO:0005886">
    <property type="term" value="C:plasma membrane"/>
    <property type="evidence" value="ECO:0007669"/>
    <property type="project" value="TreeGrafter"/>
</dbReference>
<organism evidence="1 2">
    <name type="scientific">Paramuricea clavata</name>
    <name type="common">Red gorgonian</name>
    <name type="synonym">Violescent sea-whip</name>
    <dbReference type="NCBI Taxonomy" id="317549"/>
    <lineage>
        <taxon>Eukaryota</taxon>
        <taxon>Metazoa</taxon>
        <taxon>Cnidaria</taxon>
        <taxon>Anthozoa</taxon>
        <taxon>Octocorallia</taxon>
        <taxon>Malacalcyonacea</taxon>
        <taxon>Plexauridae</taxon>
        <taxon>Paramuricea</taxon>
    </lineage>
</organism>
<gene>
    <name evidence="1" type="ORF">PACLA_8A089013</name>
</gene>
<dbReference type="Pfam" id="PF14670">
    <property type="entry name" value="FXa_inhibition"/>
    <property type="match status" value="1"/>
</dbReference>
<comment type="caution">
    <text evidence="1">The sequence shown here is derived from an EMBL/GenBank/DDBJ whole genome shotgun (WGS) entry which is preliminary data.</text>
</comment>
<dbReference type="PANTHER" id="PTHR46513:SF13">
    <property type="entry name" value="EGF-LIKE DOMAIN-CONTAINING PROTEIN"/>
    <property type="match status" value="1"/>
</dbReference>
<dbReference type="InterPro" id="IPR050778">
    <property type="entry name" value="Cueball_EGF_LRP_Nidogen"/>
</dbReference>
<evidence type="ECO:0000313" key="2">
    <source>
        <dbReference type="Proteomes" id="UP001152795"/>
    </source>
</evidence>
<dbReference type="PANTHER" id="PTHR46513">
    <property type="entry name" value="VITELLOGENIN RECEPTOR-LIKE PROTEIN-RELATED-RELATED"/>
    <property type="match status" value="1"/>
</dbReference>
<dbReference type="GO" id="GO:0042813">
    <property type="term" value="F:Wnt receptor activity"/>
    <property type="evidence" value="ECO:0007669"/>
    <property type="project" value="TreeGrafter"/>
</dbReference>
<dbReference type="GO" id="GO:0017147">
    <property type="term" value="F:Wnt-protein binding"/>
    <property type="evidence" value="ECO:0007669"/>
    <property type="project" value="TreeGrafter"/>
</dbReference>
<evidence type="ECO:0000313" key="1">
    <source>
        <dbReference type="EMBL" id="CAB4014277.1"/>
    </source>
</evidence>
<dbReference type="Proteomes" id="UP001152795">
    <property type="component" value="Unassembled WGS sequence"/>
</dbReference>